<dbReference type="AlphaFoldDB" id="A0A7K1SEF0"/>
<feature type="chain" id="PRO_5029876327" description="Lipocalin-like domain-containing protein" evidence="1">
    <location>
        <begin position="21"/>
        <end position="189"/>
    </location>
</feature>
<comment type="caution">
    <text evidence="2">The sequence shown here is derived from an EMBL/GenBank/DDBJ whole genome shotgun (WGS) entry which is preliminary data.</text>
</comment>
<reference evidence="2 3" key="1">
    <citation type="submission" date="2019-12" db="EMBL/GenBank/DDBJ databases">
        <title>Spirosoma sp. HMF4905 genome sequencing and assembly.</title>
        <authorList>
            <person name="Kang H."/>
            <person name="Cha I."/>
            <person name="Kim H."/>
            <person name="Joh K."/>
        </authorList>
    </citation>
    <scope>NUCLEOTIDE SEQUENCE [LARGE SCALE GENOMIC DNA]</scope>
    <source>
        <strain evidence="2 3">HMF4905</strain>
    </source>
</reference>
<dbReference type="EMBL" id="WPIN01000007">
    <property type="protein sequence ID" value="MVM32180.1"/>
    <property type="molecule type" value="Genomic_DNA"/>
</dbReference>
<gene>
    <name evidence="2" type="ORF">GO755_19180</name>
</gene>
<evidence type="ECO:0000313" key="3">
    <source>
        <dbReference type="Proteomes" id="UP000436006"/>
    </source>
</evidence>
<dbReference type="Proteomes" id="UP000436006">
    <property type="component" value="Unassembled WGS sequence"/>
</dbReference>
<accession>A0A7K1SEF0</accession>
<organism evidence="2 3">
    <name type="scientific">Spirosoma arboris</name>
    <dbReference type="NCBI Taxonomy" id="2682092"/>
    <lineage>
        <taxon>Bacteria</taxon>
        <taxon>Pseudomonadati</taxon>
        <taxon>Bacteroidota</taxon>
        <taxon>Cytophagia</taxon>
        <taxon>Cytophagales</taxon>
        <taxon>Cytophagaceae</taxon>
        <taxon>Spirosoma</taxon>
    </lineage>
</organism>
<keyword evidence="3" id="KW-1185">Reference proteome</keyword>
<sequence>MKKVLYLSLLLLLTTLLIECKETDSGFSPGASDPRVIGTWRLTRRLYPVNVDSLVIDSVLVTGQYKIDSTLVNGHYVKDTIPIQDYYQKDTIKITKSVDSIRTYTANQPQTLTFNTDGKLSANGADMSYYYPIKYFRVDSTIQDGLGINLYITTNRATVPFRQGVAFRGDTLMLLPRCERCYSKFVRVM</sequence>
<protein>
    <recommendedName>
        <fullName evidence="4">Lipocalin-like domain-containing protein</fullName>
    </recommendedName>
</protein>
<evidence type="ECO:0000313" key="2">
    <source>
        <dbReference type="EMBL" id="MVM32180.1"/>
    </source>
</evidence>
<evidence type="ECO:0000256" key="1">
    <source>
        <dbReference type="SAM" id="SignalP"/>
    </source>
</evidence>
<proteinExistence type="predicted"/>
<feature type="signal peptide" evidence="1">
    <location>
        <begin position="1"/>
        <end position="20"/>
    </location>
</feature>
<keyword evidence="1" id="KW-0732">Signal</keyword>
<name>A0A7K1SEF0_9BACT</name>
<evidence type="ECO:0008006" key="4">
    <source>
        <dbReference type="Google" id="ProtNLM"/>
    </source>
</evidence>